<dbReference type="InterPro" id="IPR036291">
    <property type="entry name" value="NAD(P)-bd_dom_sf"/>
</dbReference>
<dbReference type="RefSeq" id="WP_359290358.1">
    <property type="nucleotide sequence ID" value="NZ_JBEZUR010000024.1"/>
</dbReference>
<dbReference type="Gene3D" id="3.40.50.720">
    <property type="entry name" value="NAD(P)-binding Rossmann-like Domain"/>
    <property type="match status" value="1"/>
</dbReference>
<dbReference type="SUPFAM" id="SSF51735">
    <property type="entry name" value="NAD(P)-binding Rossmann-fold domains"/>
    <property type="match status" value="1"/>
</dbReference>
<feature type="non-terminal residue" evidence="2">
    <location>
        <position position="120"/>
    </location>
</feature>
<dbReference type="Pfam" id="PF03446">
    <property type="entry name" value="NAD_binding_2"/>
    <property type="match status" value="1"/>
</dbReference>
<dbReference type="PANTHER" id="PTHR11811">
    <property type="entry name" value="6-PHOSPHOGLUCONATE DEHYDROGENASE"/>
    <property type="match status" value="1"/>
</dbReference>
<proteinExistence type="predicted"/>
<evidence type="ECO:0000259" key="1">
    <source>
        <dbReference type="Pfam" id="PF03446"/>
    </source>
</evidence>
<accession>A0ABV2YJM8</accession>
<sequence length="120" mass="12868">MRTPEQQEEVNDMQLGLIGLGKMGGNMRERIRRAGHEVIGYDRDPGLSDVASLAELADSLTAPRVVWVMVPAGPPTQSVIDELSGLLDAGDVVVDGGNSRWTDDEKHAAELAEKGIGFVD</sequence>
<dbReference type="InterPro" id="IPR006183">
    <property type="entry name" value="Pgluconate_DH"/>
</dbReference>
<organism evidence="2 3">
    <name type="scientific">Streptomyces fragilis</name>
    <dbReference type="NCBI Taxonomy" id="67301"/>
    <lineage>
        <taxon>Bacteria</taxon>
        <taxon>Bacillati</taxon>
        <taxon>Actinomycetota</taxon>
        <taxon>Actinomycetes</taxon>
        <taxon>Kitasatosporales</taxon>
        <taxon>Streptomycetaceae</taxon>
        <taxon>Streptomyces</taxon>
    </lineage>
</organism>
<evidence type="ECO:0000313" key="3">
    <source>
        <dbReference type="Proteomes" id="UP001550850"/>
    </source>
</evidence>
<keyword evidence="3" id="KW-1185">Reference proteome</keyword>
<gene>
    <name evidence="2" type="ORF">AB0E65_17165</name>
</gene>
<name>A0ABV2YJM8_9ACTN</name>
<dbReference type="EMBL" id="JBEZUR010000024">
    <property type="protein sequence ID" value="MEU3555923.1"/>
    <property type="molecule type" value="Genomic_DNA"/>
</dbReference>
<dbReference type="Proteomes" id="UP001550850">
    <property type="component" value="Unassembled WGS sequence"/>
</dbReference>
<dbReference type="InterPro" id="IPR006115">
    <property type="entry name" value="6PGDH_NADP-bd"/>
</dbReference>
<evidence type="ECO:0000313" key="2">
    <source>
        <dbReference type="EMBL" id="MEU3555923.1"/>
    </source>
</evidence>
<protein>
    <submittedName>
        <fullName evidence="2">NAD(P)-binding domain-containing protein</fullName>
    </submittedName>
</protein>
<comment type="caution">
    <text evidence="2">The sequence shown here is derived from an EMBL/GenBank/DDBJ whole genome shotgun (WGS) entry which is preliminary data.</text>
</comment>
<feature type="domain" description="6-phosphogluconate dehydrogenase NADP-binding" evidence="1">
    <location>
        <begin position="14"/>
        <end position="120"/>
    </location>
</feature>
<reference evidence="2 3" key="1">
    <citation type="submission" date="2024-06" db="EMBL/GenBank/DDBJ databases">
        <title>The Natural Products Discovery Center: Release of the First 8490 Sequenced Strains for Exploring Actinobacteria Biosynthetic Diversity.</title>
        <authorList>
            <person name="Kalkreuter E."/>
            <person name="Kautsar S.A."/>
            <person name="Yang D."/>
            <person name="Bader C.D."/>
            <person name="Teijaro C.N."/>
            <person name="Fluegel L."/>
            <person name="Davis C.M."/>
            <person name="Simpson J.R."/>
            <person name="Lauterbach L."/>
            <person name="Steele A.D."/>
            <person name="Gui C."/>
            <person name="Meng S."/>
            <person name="Li G."/>
            <person name="Viehrig K."/>
            <person name="Ye F."/>
            <person name="Su P."/>
            <person name="Kiefer A.F."/>
            <person name="Nichols A."/>
            <person name="Cepeda A.J."/>
            <person name="Yan W."/>
            <person name="Fan B."/>
            <person name="Jiang Y."/>
            <person name="Adhikari A."/>
            <person name="Zheng C.-J."/>
            <person name="Schuster L."/>
            <person name="Cowan T.M."/>
            <person name="Smanski M.J."/>
            <person name="Chevrette M.G."/>
            <person name="De Carvalho L.P.S."/>
            <person name="Shen B."/>
        </authorList>
    </citation>
    <scope>NUCLEOTIDE SEQUENCE [LARGE SCALE GENOMIC DNA]</scope>
    <source>
        <strain evidence="2 3">NPDC038104</strain>
    </source>
</reference>